<dbReference type="CDD" id="cd14728">
    <property type="entry name" value="Ere-like"/>
    <property type="match status" value="1"/>
</dbReference>
<accession>A0ABY9Y3A1</accession>
<feature type="chain" id="PRO_5045308573" evidence="1">
    <location>
        <begin position="21"/>
        <end position="449"/>
    </location>
</feature>
<dbReference type="SUPFAM" id="SSF159501">
    <property type="entry name" value="EreA/ChaN-like"/>
    <property type="match status" value="1"/>
</dbReference>
<dbReference type="Pfam" id="PF05139">
    <property type="entry name" value="Erythro_esteras"/>
    <property type="match status" value="1"/>
</dbReference>
<dbReference type="InterPro" id="IPR014622">
    <property type="entry name" value="UCP036794_erythomycin"/>
</dbReference>
<dbReference type="InterPro" id="IPR007815">
    <property type="entry name" value="Emycin_Estase"/>
</dbReference>
<keyword evidence="3" id="KW-1185">Reference proteome</keyword>
<dbReference type="Gene3D" id="3.30.1870.10">
    <property type="entry name" value="EreA-like, domain 2"/>
    <property type="match status" value="1"/>
</dbReference>
<dbReference type="Gene3D" id="3.40.1660.10">
    <property type="entry name" value="EreA-like (biosynthetic domain)"/>
    <property type="match status" value="1"/>
</dbReference>
<evidence type="ECO:0000256" key="1">
    <source>
        <dbReference type="SAM" id="SignalP"/>
    </source>
</evidence>
<dbReference type="RefSeq" id="WP_415862697.1">
    <property type="nucleotide sequence ID" value="NZ_CP134536.1"/>
</dbReference>
<dbReference type="EMBL" id="CP134536">
    <property type="protein sequence ID" value="WNH12716.1"/>
    <property type="molecule type" value="Genomic_DNA"/>
</dbReference>
<evidence type="ECO:0000313" key="2">
    <source>
        <dbReference type="EMBL" id="WNH12716.1"/>
    </source>
</evidence>
<dbReference type="InterPro" id="IPR052036">
    <property type="entry name" value="Hydrolase/PRTase-associated"/>
</dbReference>
<proteinExistence type="predicted"/>
<dbReference type="Proteomes" id="UP001303407">
    <property type="component" value="Chromosome"/>
</dbReference>
<gene>
    <name evidence="2" type="ORF">RHP49_00310</name>
</gene>
<dbReference type="PANTHER" id="PTHR31299:SF0">
    <property type="entry name" value="ESTERASE, PUTATIVE (AFU_ORTHOLOGUE AFUA_1G05850)-RELATED"/>
    <property type="match status" value="1"/>
</dbReference>
<dbReference type="PIRSF" id="PIRSF036794">
    <property type="entry name" value="UCP_erythr_ester"/>
    <property type="match status" value="1"/>
</dbReference>
<protein>
    <submittedName>
        <fullName evidence="2">Erythromycin esterase family protein</fullName>
    </submittedName>
</protein>
<sequence>MKTILLTVSISLWVTGFTIAQQNSAIINDKEVISWLKQNAVPIKTIESGNSFKDLKLLKKTLKDAKIVALGESTHGTSEFFKMKHRLIAFLVKEMGFTQFAMEAPIASSVPINEYILYGKGDLYSVVSGQKYDAWDMEEFADLIEWLKDYNSKVPDNKKVHFFGLSMGYNDIGRERTIAYLRKVAPEKIPTVVSLFQILAKEEEKVFIAQKESVMLPLLKPYQQFLSEFIAEKDKLIANTSITEWETIYQYLKVMEQSILQAIKSPQSSVTTIQSNRNTYMALNLLNKIEQETTDAKYIVWAHDYHIGVAGKNKMGYLLRENFGSQYYSMSFECYRGSFQAMVLNPDKSFGPLRAENISTEEKNIDWYFYRTGYDKLFVDLREAHKNMDMNTWMETPQKKVQGGWPYGGKGAIKVKVVLKDRYDGILFIEESTPTHPTKALKRRGTFDN</sequence>
<name>A0ABY9Y3A1_9FLAO</name>
<organism evidence="2 3">
    <name type="scientific">Thalassobellus suaedae</name>
    <dbReference type="NCBI Taxonomy" id="3074124"/>
    <lineage>
        <taxon>Bacteria</taxon>
        <taxon>Pseudomonadati</taxon>
        <taxon>Bacteroidota</taxon>
        <taxon>Flavobacteriia</taxon>
        <taxon>Flavobacteriales</taxon>
        <taxon>Flavobacteriaceae</taxon>
        <taxon>Thalassobellus</taxon>
    </lineage>
</organism>
<evidence type="ECO:0000313" key="3">
    <source>
        <dbReference type="Proteomes" id="UP001303407"/>
    </source>
</evidence>
<reference evidence="2 3" key="1">
    <citation type="submission" date="2023-09" db="EMBL/GenBank/DDBJ databases">
        <title>Thalassobella suaedae gen. nov., sp. nov., a marine bacterium of the family Flavobacteriaceae isolated from a halophyte Suaeda japonica.</title>
        <authorList>
            <person name="Lee S.Y."/>
            <person name="Hwang C.Y."/>
        </authorList>
    </citation>
    <scope>NUCLEOTIDE SEQUENCE [LARGE SCALE GENOMIC DNA]</scope>
    <source>
        <strain evidence="2 3">HL-DH10</strain>
    </source>
</reference>
<dbReference type="Gene3D" id="1.20.1440.30">
    <property type="entry name" value="Biosynthetic Protein domain"/>
    <property type="match status" value="1"/>
</dbReference>
<dbReference type="PANTHER" id="PTHR31299">
    <property type="entry name" value="ESTERASE, PUTATIVE (AFU_ORTHOLOGUE AFUA_1G05850)-RELATED"/>
    <property type="match status" value="1"/>
</dbReference>
<keyword evidence="1" id="KW-0732">Signal</keyword>
<feature type="signal peptide" evidence="1">
    <location>
        <begin position="1"/>
        <end position="20"/>
    </location>
</feature>